<accession>A0A9N7Y2G8</accession>
<organism evidence="2 3">
    <name type="scientific">Pleuronectes platessa</name>
    <name type="common">European plaice</name>
    <dbReference type="NCBI Taxonomy" id="8262"/>
    <lineage>
        <taxon>Eukaryota</taxon>
        <taxon>Metazoa</taxon>
        <taxon>Chordata</taxon>
        <taxon>Craniata</taxon>
        <taxon>Vertebrata</taxon>
        <taxon>Euteleostomi</taxon>
        <taxon>Actinopterygii</taxon>
        <taxon>Neopterygii</taxon>
        <taxon>Teleostei</taxon>
        <taxon>Neoteleostei</taxon>
        <taxon>Acanthomorphata</taxon>
        <taxon>Carangaria</taxon>
        <taxon>Pleuronectiformes</taxon>
        <taxon>Pleuronectoidei</taxon>
        <taxon>Pleuronectidae</taxon>
        <taxon>Pleuronectes</taxon>
    </lineage>
</organism>
<feature type="compositionally biased region" description="Pro residues" evidence="1">
    <location>
        <begin position="40"/>
        <end position="52"/>
    </location>
</feature>
<keyword evidence="3" id="KW-1185">Reference proteome</keyword>
<dbReference type="Proteomes" id="UP001153269">
    <property type="component" value="Unassembled WGS sequence"/>
</dbReference>
<gene>
    <name evidence="2" type="ORF">PLEPLA_LOCUS3216</name>
</gene>
<proteinExistence type="predicted"/>
<evidence type="ECO:0000313" key="2">
    <source>
        <dbReference type="EMBL" id="CAB1415500.1"/>
    </source>
</evidence>
<comment type="caution">
    <text evidence="2">The sequence shown here is derived from an EMBL/GenBank/DDBJ whole genome shotgun (WGS) entry which is preliminary data.</text>
</comment>
<dbReference type="EMBL" id="CADEAL010000158">
    <property type="protein sequence ID" value="CAB1415500.1"/>
    <property type="molecule type" value="Genomic_DNA"/>
</dbReference>
<feature type="region of interest" description="Disordered" evidence="1">
    <location>
        <begin position="79"/>
        <end position="100"/>
    </location>
</feature>
<sequence>MNQKVPALCRFNQQVVSEDPRRPCGIWLMRELQRRRHTRPQPPTSPSPTPPPEDARRYWIKSRRTASSQFGAALVSFKSQNNRKLRVPSSRISQNQKSPV</sequence>
<dbReference type="AlphaFoldDB" id="A0A9N7Y2G8"/>
<feature type="region of interest" description="Disordered" evidence="1">
    <location>
        <begin position="32"/>
        <end position="55"/>
    </location>
</feature>
<feature type="compositionally biased region" description="Polar residues" evidence="1">
    <location>
        <begin position="90"/>
        <end position="100"/>
    </location>
</feature>
<name>A0A9N7Y2G8_PLEPL</name>
<reference evidence="2" key="1">
    <citation type="submission" date="2020-03" db="EMBL/GenBank/DDBJ databases">
        <authorList>
            <person name="Weist P."/>
        </authorList>
    </citation>
    <scope>NUCLEOTIDE SEQUENCE</scope>
</reference>
<evidence type="ECO:0000313" key="3">
    <source>
        <dbReference type="Proteomes" id="UP001153269"/>
    </source>
</evidence>
<evidence type="ECO:0000256" key="1">
    <source>
        <dbReference type="SAM" id="MobiDB-lite"/>
    </source>
</evidence>
<protein>
    <submittedName>
        <fullName evidence="2">Uncharacterized protein</fullName>
    </submittedName>
</protein>